<dbReference type="OrthoDB" id="8141487at2"/>
<dbReference type="EMBL" id="LABX01000135">
    <property type="protein sequence ID" value="KMO32501.1"/>
    <property type="molecule type" value="Genomic_DNA"/>
</dbReference>
<name>A0A0J6V143_9HYPH</name>
<evidence type="ECO:0000313" key="2">
    <source>
        <dbReference type="Proteomes" id="UP000035929"/>
    </source>
</evidence>
<dbReference type="RefSeq" id="WP_048465069.1">
    <property type="nucleotide sequence ID" value="NZ_LABX01000135.1"/>
</dbReference>
<evidence type="ECO:0000313" key="1">
    <source>
        <dbReference type="EMBL" id="KMO32501.1"/>
    </source>
</evidence>
<sequence length="205" mass="22202">MAKAKTKSAGTNLPVPQSDAEAEVMIAQLGALQRDQAALQAKHDGVIAELEAAHAATVKASAERQTVILEGLAIWASANRERLTNGGRTKTVQLATGTVLWREGRYAVKHPKMKIEDVIEAVRERIRVAQADATRAGDERRPADRRAAIERISVLEGFLRKKVELDKSAMLAARDVAETVLGVTVPRGPEEFAVEPLASQIREVA</sequence>
<dbReference type="GO" id="GO:0003690">
    <property type="term" value="F:double-stranded DNA binding"/>
    <property type="evidence" value="ECO:0007669"/>
    <property type="project" value="InterPro"/>
</dbReference>
<dbReference type="Gene3D" id="1.20.5.170">
    <property type="match status" value="1"/>
</dbReference>
<organism evidence="1 2">
    <name type="scientific">Methylobacterium aquaticum</name>
    <dbReference type="NCBI Taxonomy" id="270351"/>
    <lineage>
        <taxon>Bacteria</taxon>
        <taxon>Pseudomonadati</taxon>
        <taxon>Pseudomonadota</taxon>
        <taxon>Alphaproteobacteria</taxon>
        <taxon>Hyphomicrobiales</taxon>
        <taxon>Methylobacteriaceae</taxon>
        <taxon>Methylobacterium</taxon>
    </lineage>
</organism>
<gene>
    <name evidence="1" type="ORF">VP06_17625</name>
</gene>
<dbReference type="Proteomes" id="UP000035929">
    <property type="component" value="Unassembled WGS sequence"/>
</dbReference>
<dbReference type="GO" id="GO:0042262">
    <property type="term" value="P:DNA protection"/>
    <property type="evidence" value="ECO:0007669"/>
    <property type="project" value="InterPro"/>
</dbReference>
<dbReference type="Pfam" id="PF07352">
    <property type="entry name" value="Phage_Mu_Gam"/>
    <property type="match status" value="1"/>
</dbReference>
<comment type="caution">
    <text evidence="1">The sequence shown here is derived from an EMBL/GenBank/DDBJ whole genome shotgun (WGS) entry which is preliminary data.</text>
</comment>
<accession>A0A0J6V143</accession>
<dbReference type="AlphaFoldDB" id="A0A0J6V143"/>
<evidence type="ECO:0008006" key="3">
    <source>
        <dbReference type="Google" id="ProtNLM"/>
    </source>
</evidence>
<dbReference type="InterPro" id="IPR009951">
    <property type="entry name" value="Host-nuc_inhib_Gam"/>
</dbReference>
<reference evidence="1 2" key="1">
    <citation type="submission" date="2015-03" db="EMBL/GenBank/DDBJ databases">
        <title>Genome sequencing of Methylobacterium aquaticum DSM16371 type strain.</title>
        <authorList>
            <person name="Chaudhry V."/>
            <person name="Patil P.B."/>
        </authorList>
    </citation>
    <scope>NUCLEOTIDE SEQUENCE [LARGE SCALE GENOMIC DNA]</scope>
    <source>
        <strain evidence="1 2">DSM 16371</strain>
    </source>
</reference>
<dbReference type="PATRIC" id="fig|270351.6.peg.1100"/>
<dbReference type="SUPFAM" id="SSF161266">
    <property type="entry name" value="Gam-like"/>
    <property type="match status" value="2"/>
</dbReference>
<proteinExistence type="predicted"/>
<protein>
    <recommendedName>
        <fullName evidence="3">Mu-like prophage host-nuclease inhibitor protein Gam</fullName>
    </recommendedName>
</protein>